<feature type="compositionally biased region" description="Basic residues" evidence="2">
    <location>
        <begin position="422"/>
        <end position="433"/>
    </location>
</feature>
<dbReference type="AlphaFoldDB" id="A0A2V1E8F0"/>
<feature type="compositionally biased region" description="Polar residues" evidence="2">
    <location>
        <begin position="389"/>
        <end position="398"/>
    </location>
</feature>
<feature type="compositionally biased region" description="Low complexity" evidence="2">
    <location>
        <begin position="349"/>
        <end position="363"/>
    </location>
</feature>
<feature type="region of interest" description="Disordered" evidence="2">
    <location>
        <begin position="94"/>
        <end position="114"/>
    </location>
</feature>
<evidence type="ECO:0000313" key="4">
    <source>
        <dbReference type="EMBL" id="PVI06827.1"/>
    </source>
</evidence>
<accession>A0A2V1E8F0</accession>
<reference evidence="4 5" key="1">
    <citation type="journal article" date="2018" name="Sci. Rep.">
        <title>Comparative genomics provides insights into the lifestyle and reveals functional heterogeneity of dark septate endophytic fungi.</title>
        <authorList>
            <person name="Knapp D.G."/>
            <person name="Nemeth J.B."/>
            <person name="Barry K."/>
            <person name="Hainaut M."/>
            <person name="Henrissat B."/>
            <person name="Johnson J."/>
            <person name="Kuo A."/>
            <person name="Lim J.H.P."/>
            <person name="Lipzen A."/>
            <person name="Nolan M."/>
            <person name="Ohm R.A."/>
            <person name="Tamas L."/>
            <person name="Grigoriev I.V."/>
            <person name="Spatafora J.W."/>
            <person name="Nagy L.G."/>
            <person name="Kovacs G.M."/>
        </authorList>
    </citation>
    <scope>NUCLEOTIDE SEQUENCE [LARGE SCALE GENOMIC DNA]</scope>
    <source>
        <strain evidence="4 5">DSE2036</strain>
    </source>
</reference>
<keyword evidence="5" id="KW-1185">Reference proteome</keyword>
<feature type="coiled-coil region" evidence="1">
    <location>
        <begin position="552"/>
        <end position="586"/>
    </location>
</feature>
<name>A0A2V1E8F0_9PLEO</name>
<feature type="compositionally biased region" description="Basic and acidic residues" evidence="2">
    <location>
        <begin position="364"/>
        <end position="383"/>
    </location>
</feature>
<evidence type="ECO:0000256" key="1">
    <source>
        <dbReference type="SAM" id="Coils"/>
    </source>
</evidence>
<organism evidence="4 5">
    <name type="scientific">Periconia macrospinosa</name>
    <dbReference type="NCBI Taxonomy" id="97972"/>
    <lineage>
        <taxon>Eukaryota</taxon>
        <taxon>Fungi</taxon>
        <taxon>Dikarya</taxon>
        <taxon>Ascomycota</taxon>
        <taxon>Pezizomycotina</taxon>
        <taxon>Dothideomycetes</taxon>
        <taxon>Pleosporomycetidae</taxon>
        <taxon>Pleosporales</taxon>
        <taxon>Massarineae</taxon>
        <taxon>Periconiaceae</taxon>
        <taxon>Periconia</taxon>
    </lineage>
</organism>
<feature type="compositionally biased region" description="Basic and acidic residues" evidence="2">
    <location>
        <begin position="612"/>
        <end position="621"/>
    </location>
</feature>
<feature type="region of interest" description="Disordered" evidence="2">
    <location>
        <begin position="227"/>
        <end position="248"/>
    </location>
</feature>
<evidence type="ECO:0000256" key="2">
    <source>
        <dbReference type="SAM" id="MobiDB-lite"/>
    </source>
</evidence>
<protein>
    <recommendedName>
        <fullName evidence="3">Up-regulated during septation protein 1 domain-containing protein</fullName>
    </recommendedName>
</protein>
<gene>
    <name evidence="4" type="ORF">DM02DRAFT_638530</name>
</gene>
<dbReference type="InterPro" id="IPR029191">
    <property type="entry name" value="Uds1"/>
</dbReference>
<feature type="domain" description="Up-regulated during septation protein 1" evidence="3">
    <location>
        <begin position="473"/>
        <end position="590"/>
    </location>
</feature>
<sequence>MTHIANCMRATGELNNVYISMDSSSSFTSQTVSVLGHQLTSCHFLIPMPSYLPRRSKSLRNLQSDSEDTLQPLPTLDKSPSLLNLQTLSSNGTSKYQLWPSQQQSRSPIGLSRSNFSSDKLSALSMGRSPTSLSDTAVPPETVPFWQRSGSLARRRKVSVPELGSTMTTVQEASIDSPTIPGHPPIRKASTETFGHERSSSAPGTNWRAGPFGDALISCVTGPSTVLSTDSMAPTPVDTPSGSRLEPFSILGKPLSPILSPGCAPKPALKVDTTTTALETTEVPPEVPPKSPATTERKGSPSPLKLNSKSSRPQLMTPSTLNSSGTTPTSALESRRSPNVTFPLPTPLSAISNPFSASSPSSIGERRGSPRVEKRDPFVLEKSHHTRNMSESSVTNIKGTPERSASHNRNISEASVMDRGRPIRRSNSKKLLRSRTNSEAKDPNAQTPDGWQLPHGMRVAEASMRMRDSEKETLRKQALDQAEKFEVLNKRDVAATSRELRALDERCDYLRKTYKSLRAGRQKLHGRMISYLKRGETVIFSRESLLKQEEALAELDVSIDEFIQKLEQAENRRLRLRQKLLEHVAAALVLNPAAPGDLSERTPPRSPVKADSPTRPDRKEVESIKIYADGQVLNLFSDIEQAIGRMCEQTC</sequence>
<dbReference type="EMBL" id="KZ805307">
    <property type="protein sequence ID" value="PVI06827.1"/>
    <property type="molecule type" value="Genomic_DNA"/>
</dbReference>
<dbReference type="OrthoDB" id="5429395at2759"/>
<dbReference type="STRING" id="97972.A0A2V1E8F0"/>
<feature type="compositionally biased region" description="Low complexity" evidence="2">
    <location>
        <begin position="300"/>
        <end position="311"/>
    </location>
</feature>
<keyword evidence="1" id="KW-0175">Coiled coil</keyword>
<evidence type="ECO:0000259" key="3">
    <source>
        <dbReference type="Pfam" id="PF15456"/>
    </source>
</evidence>
<dbReference type="Pfam" id="PF15456">
    <property type="entry name" value="Uds1"/>
    <property type="match status" value="1"/>
</dbReference>
<feature type="region of interest" description="Disordered" evidence="2">
    <location>
        <begin position="595"/>
        <end position="621"/>
    </location>
</feature>
<evidence type="ECO:0000313" key="5">
    <source>
        <dbReference type="Proteomes" id="UP000244855"/>
    </source>
</evidence>
<proteinExistence type="predicted"/>
<feature type="compositionally biased region" description="Polar residues" evidence="2">
    <location>
        <begin position="227"/>
        <end position="242"/>
    </location>
</feature>
<feature type="compositionally biased region" description="Polar residues" evidence="2">
    <location>
        <begin position="312"/>
        <end position="340"/>
    </location>
</feature>
<dbReference type="Proteomes" id="UP000244855">
    <property type="component" value="Unassembled WGS sequence"/>
</dbReference>
<feature type="region of interest" description="Disordered" evidence="2">
    <location>
        <begin position="276"/>
        <end position="455"/>
    </location>
</feature>